<name>A0A9Q0Z341_SALPP</name>
<comment type="caution">
    <text evidence="1">The sequence shown here is derived from an EMBL/GenBank/DDBJ whole genome shotgun (WGS) entry which is preliminary data.</text>
</comment>
<evidence type="ECO:0000313" key="2">
    <source>
        <dbReference type="Proteomes" id="UP001151532"/>
    </source>
</evidence>
<dbReference type="EMBL" id="JAPFFK010000014">
    <property type="protein sequence ID" value="KAJ6719561.1"/>
    <property type="molecule type" value="Genomic_DNA"/>
</dbReference>
<organism evidence="1 2">
    <name type="scientific">Salix purpurea</name>
    <name type="common">Purple osier willow</name>
    <dbReference type="NCBI Taxonomy" id="77065"/>
    <lineage>
        <taxon>Eukaryota</taxon>
        <taxon>Viridiplantae</taxon>
        <taxon>Streptophyta</taxon>
        <taxon>Embryophyta</taxon>
        <taxon>Tracheophyta</taxon>
        <taxon>Spermatophyta</taxon>
        <taxon>Magnoliopsida</taxon>
        <taxon>eudicotyledons</taxon>
        <taxon>Gunneridae</taxon>
        <taxon>Pentapetalae</taxon>
        <taxon>rosids</taxon>
        <taxon>fabids</taxon>
        <taxon>Malpighiales</taxon>
        <taxon>Salicaceae</taxon>
        <taxon>Saliceae</taxon>
        <taxon>Salix</taxon>
    </lineage>
</organism>
<reference evidence="1" key="1">
    <citation type="submission" date="2022-11" db="EMBL/GenBank/DDBJ databases">
        <authorList>
            <person name="Hyden B.L."/>
            <person name="Feng K."/>
            <person name="Yates T."/>
            <person name="Jawdy S."/>
            <person name="Smart L.B."/>
            <person name="Muchero W."/>
        </authorList>
    </citation>
    <scope>NUCLEOTIDE SEQUENCE</scope>
    <source>
        <tissue evidence="1">Shoot tip</tissue>
    </source>
</reference>
<dbReference type="AlphaFoldDB" id="A0A9Q0Z341"/>
<dbReference type="OrthoDB" id="10366075at2759"/>
<gene>
    <name evidence="1" type="ORF">OIU79_007252</name>
</gene>
<keyword evidence="2" id="KW-1185">Reference proteome</keyword>
<proteinExistence type="predicted"/>
<sequence>MENVQAEIRAQLESQNMSLNFEVEKPGAKKRKLESNWMAREKSLAKLEEKRDGLMTQSLQQLKGFQDLQEQFTLLTIFKKKANYKDGENSGRSVYCLREDNRAREDKLSTP</sequence>
<dbReference type="Proteomes" id="UP001151532">
    <property type="component" value="Chromosome 10"/>
</dbReference>
<protein>
    <submittedName>
        <fullName evidence="1">Uncharacterized protein</fullName>
    </submittedName>
</protein>
<reference evidence="1" key="2">
    <citation type="journal article" date="2023" name="Int. J. Mol. Sci.">
        <title>De Novo Assembly and Annotation of 11 Diverse Shrub Willow (Salix) Genomes Reveals Novel Gene Organization in Sex-Linked Regions.</title>
        <authorList>
            <person name="Hyden B."/>
            <person name="Feng K."/>
            <person name="Yates T.B."/>
            <person name="Jawdy S."/>
            <person name="Cereghino C."/>
            <person name="Smart L.B."/>
            <person name="Muchero W."/>
        </authorList>
    </citation>
    <scope>NUCLEOTIDE SEQUENCE</scope>
    <source>
        <tissue evidence="1">Shoot tip</tissue>
    </source>
</reference>
<accession>A0A9Q0Z341</accession>
<evidence type="ECO:0000313" key="1">
    <source>
        <dbReference type="EMBL" id="KAJ6719561.1"/>
    </source>
</evidence>